<evidence type="ECO:0008006" key="6">
    <source>
        <dbReference type="Google" id="ProtNLM"/>
    </source>
</evidence>
<dbReference type="Proteomes" id="UP000229749">
    <property type="component" value="Unassembled WGS sequence"/>
</dbReference>
<evidence type="ECO:0000256" key="1">
    <source>
        <dbReference type="ARBA" id="ARBA00022603"/>
    </source>
</evidence>
<keyword evidence="1" id="KW-0489">Methyltransferase</keyword>
<keyword evidence="3" id="KW-0949">S-adenosyl-L-methionine</keyword>
<proteinExistence type="predicted"/>
<evidence type="ECO:0000313" key="4">
    <source>
        <dbReference type="EMBL" id="PJA47647.1"/>
    </source>
</evidence>
<gene>
    <name evidence="4" type="ORF">CO172_00550</name>
</gene>
<dbReference type="GO" id="GO:0032259">
    <property type="term" value="P:methylation"/>
    <property type="evidence" value="ECO:0007669"/>
    <property type="project" value="UniProtKB-KW"/>
</dbReference>
<dbReference type="InterPro" id="IPR026170">
    <property type="entry name" value="FAM173A/B"/>
</dbReference>
<evidence type="ECO:0000313" key="5">
    <source>
        <dbReference type="Proteomes" id="UP000229749"/>
    </source>
</evidence>
<dbReference type="SUPFAM" id="SSF53335">
    <property type="entry name" value="S-adenosyl-L-methionine-dependent methyltransferases"/>
    <property type="match status" value="1"/>
</dbReference>
<comment type="caution">
    <text evidence="4">The sequence shown here is derived from an EMBL/GenBank/DDBJ whole genome shotgun (WGS) entry which is preliminary data.</text>
</comment>
<accession>A0A2M7XI84</accession>
<dbReference type="AlphaFoldDB" id="A0A2M7XI84"/>
<name>A0A2M7XI84_9BACT</name>
<protein>
    <recommendedName>
        <fullName evidence="6">DOT1 domain-containing protein</fullName>
    </recommendedName>
</protein>
<dbReference type="PANTHER" id="PTHR13610">
    <property type="entry name" value="METHYLTRANSFERASE DOMAIN-CONTAINING PROTEIN"/>
    <property type="match status" value="1"/>
</dbReference>
<evidence type="ECO:0000256" key="2">
    <source>
        <dbReference type="ARBA" id="ARBA00022679"/>
    </source>
</evidence>
<dbReference type="EMBL" id="PFWS01000007">
    <property type="protein sequence ID" value="PJA47647.1"/>
    <property type="molecule type" value="Genomic_DNA"/>
</dbReference>
<evidence type="ECO:0000256" key="3">
    <source>
        <dbReference type="ARBA" id="ARBA00022691"/>
    </source>
</evidence>
<keyword evidence="2" id="KW-0808">Transferase</keyword>
<organism evidence="4 5">
    <name type="scientific">Candidatus Uhrbacteria bacterium CG_4_9_14_3_um_filter_36_7</name>
    <dbReference type="NCBI Taxonomy" id="1975033"/>
    <lineage>
        <taxon>Bacteria</taxon>
        <taxon>Candidatus Uhriibacteriota</taxon>
    </lineage>
</organism>
<dbReference type="Gene3D" id="3.40.50.150">
    <property type="entry name" value="Vaccinia Virus protein VP39"/>
    <property type="match status" value="1"/>
</dbReference>
<dbReference type="GO" id="GO:0016279">
    <property type="term" value="F:protein-lysine N-methyltransferase activity"/>
    <property type="evidence" value="ECO:0007669"/>
    <property type="project" value="InterPro"/>
</dbReference>
<dbReference type="InterPro" id="IPR029063">
    <property type="entry name" value="SAM-dependent_MTases_sf"/>
</dbReference>
<sequence length="185" mass="21326">MSFLFSALLVFLLIFQFFLLFILLAIVSIVFSSIVSVPWVPTHSRIGRQMFKLADLQPEEIVVDFGCGDGSLLITAVKEFGAKRGIGYEQQLFVRWLGKLRVHLAGLSGKIEIRKENFFKVEFPKEVHVVASYLFPKTQADLEPLLRKAYPKGTRVISRTFTYPTLELIKTEKNYKNENLYLYRL</sequence>
<reference evidence="5" key="1">
    <citation type="submission" date="2017-09" db="EMBL/GenBank/DDBJ databases">
        <title>Depth-based differentiation of microbial function through sediment-hosted aquifers and enrichment of novel symbionts in the deep terrestrial subsurface.</title>
        <authorList>
            <person name="Probst A.J."/>
            <person name="Ladd B."/>
            <person name="Jarett J.K."/>
            <person name="Geller-Mcgrath D.E."/>
            <person name="Sieber C.M.K."/>
            <person name="Emerson J.B."/>
            <person name="Anantharaman K."/>
            <person name="Thomas B.C."/>
            <person name="Malmstrom R."/>
            <person name="Stieglmeier M."/>
            <person name="Klingl A."/>
            <person name="Woyke T."/>
            <person name="Ryan C.M."/>
            <person name="Banfield J.F."/>
        </authorList>
    </citation>
    <scope>NUCLEOTIDE SEQUENCE [LARGE SCALE GENOMIC DNA]</scope>
</reference>
<dbReference type="PANTHER" id="PTHR13610:SF11">
    <property type="entry name" value="METHYLTRANSFERASE DOMAIN-CONTAINING PROTEIN"/>
    <property type="match status" value="1"/>
</dbReference>